<evidence type="ECO:0000313" key="10">
    <source>
        <dbReference type="Proteomes" id="UP000219602"/>
    </source>
</evidence>
<reference evidence="9 10" key="2">
    <citation type="journal article" date="2017" name="Sci. Rep.">
        <title>A mobile pathogenicity chromosome in Fusarium oxysporum for infection of multiple cucurbit species.</title>
        <authorList>
            <person name="van Dam P."/>
            <person name="Fokkens L."/>
            <person name="Ayukawa Y."/>
            <person name="van der Gragt M."/>
            <person name="Ter Horst A."/>
            <person name="Brankovics B."/>
            <person name="Houterman P.M."/>
            <person name="Arie T."/>
            <person name="Rep M."/>
        </authorList>
    </citation>
    <scope>NUCLEOTIDE SEQUENCE [LARGE SCALE GENOMIC DNA]</scope>
    <source>
        <strain evidence="9 10">Forc016</strain>
    </source>
</reference>
<evidence type="ECO:0000256" key="4">
    <source>
        <dbReference type="ARBA" id="ARBA00022750"/>
    </source>
</evidence>
<dbReference type="InterPro" id="IPR033121">
    <property type="entry name" value="PEPTIDASE_A1"/>
</dbReference>
<accession>A0A2H3GTQ6</accession>
<dbReference type="PROSITE" id="PS00141">
    <property type="entry name" value="ASP_PROTEASE"/>
    <property type="match status" value="1"/>
</dbReference>
<dbReference type="InterPro" id="IPR001969">
    <property type="entry name" value="Aspartic_peptidase_AS"/>
</dbReference>
<feature type="active site" evidence="6">
    <location>
        <position position="497"/>
    </location>
</feature>
<dbReference type="PROSITE" id="PS51767">
    <property type="entry name" value="PEPTIDASE_A1"/>
    <property type="match status" value="1"/>
</dbReference>
<dbReference type="GO" id="GO:0004190">
    <property type="term" value="F:aspartic-type endopeptidase activity"/>
    <property type="evidence" value="ECO:0007669"/>
    <property type="project" value="UniProtKB-KW"/>
</dbReference>
<dbReference type="SUPFAM" id="SSF50630">
    <property type="entry name" value="Acid proteases"/>
    <property type="match status" value="1"/>
</dbReference>
<dbReference type="InterPro" id="IPR001461">
    <property type="entry name" value="Aspartic_peptidase_A1"/>
</dbReference>
<dbReference type="PANTHER" id="PTHR47966:SF65">
    <property type="entry name" value="ASPARTIC-TYPE ENDOPEPTIDASE"/>
    <property type="match status" value="1"/>
</dbReference>
<evidence type="ECO:0000256" key="1">
    <source>
        <dbReference type="ARBA" id="ARBA00007447"/>
    </source>
</evidence>
<evidence type="ECO:0000313" key="9">
    <source>
        <dbReference type="EMBL" id="PCD33200.1"/>
    </source>
</evidence>
<keyword evidence="5 7" id="KW-0378">Hydrolase</keyword>
<evidence type="ECO:0000256" key="2">
    <source>
        <dbReference type="ARBA" id="ARBA00022670"/>
    </source>
</evidence>
<evidence type="ECO:0000256" key="3">
    <source>
        <dbReference type="ARBA" id="ARBA00022729"/>
    </source>
</evidence>
<name>A0A2H3GTQ6_FUSOX</name>
<feature type="domain" description="Peptidase A1" evidence="8">
    <location>
        <begin position="279"/>
        <end position="629"/>
    </location>
</feature>
<evidence type="ECO:0000256" key="5">
    <source>
        <dbReference type="ARBA" id="ARBA00022801"/>
    </source>
</evidence>
<keyword evidence="4 7" id="KW-0064">Aspartyl protease</keyword>
<feature type="active site" evidence="6">
    <location>
        <position position="297"/>
    </location>
</feature>
<dbReference type="EMBL" id="MABQ02000006">
    <property type="protein sequence ID" value="PCD33200.1"/>
    <property type="molecule type" value="Genomic_DNA"/>
</dbReference>
<keyword evidence="2 7" id="KW-0645">Protease</keyword>
<protein>
    <recommendedName>
        <fullName evidence="8">Peptidase A1 domain-containing protein</fullName>
    </recommendedName>
</protein>
<dbReference type="Proteomes" id="UP000219602">
    <property type="component" value="Chromosome 8"/>
</dbReference>
<dbReference type="PRINTS" id="PR00792">
    <property type="entry name" value="PEPSIN"/>
</dbReference>
<organism evidence="9 10">
    <name type="scientific">Fusarium oxysporum f. sp. radicis-cucumerinum</name>
    <dbReference type="NCBI Taxonomy" id="327505"/>
    <lineage>
        <taxon>Eukaryota</taxon>
        <taxon>Fungi</taxon>
        <taxon>Dikarya</taxon>
        <taxon>Ascomycota</taxon>
        <taxon>Pezizomycotina</taxon>
        <taxon>Sordariomycetes</taxon>
        <taxon>Hypocreomycetidae</taxon>
        <taxon>Hypocreales</taxon>
        <taxon>Nectriaceae</taxon>
        <taxon>Fusarium</taxon>
        <taxon>Fusarium oxysporum species complex</taxon>
    </lineage>
</organism>
<dbReference type="Pfam" id="PF00026">
    <property type="entry name" value="Asp"/>
    <property type="match status" value="1"/>
</dbReference>
<dbReference type="InterPro" id="IPR021109">
    <property type="entry name" value="Peptidase_aspartic_dom_sf"/>
</dbReference>
<evidence type="ECO:0000256" key="7">
    <source>
        <dbReference type="RuleBase" id="RU000454"/>
    </source>
</evidence>
<dbReference type="Gene3D" id="2.40.70.10">
    <property type="entry name" value="Acid Proteases"/>
    <property type="match status" value="2"/>
</dbReference>
<comment type="caution">
    <text evidence="9">The sequence shown here is derived from an EMBL/GenBank/DDBJ whole genome shotgun (WGS) entry which is preliminary data.</text>
</comment>
<keyword evidence="3" id="KW-0732">Signal</keyword>
<dbReference type="STRING" id="327505.A0A2H3GTQ6"/>
<dbReference type="AlphaFoldDB" id="A0A2H3GTQ6"/>
<evidence type="ECO:0000259" key="8">
    <source>
        <dbReference type="PROSITE" id="PS51767"/>
    </source>
</evidence>
<proteinExistence type="inferred from homology"/>
<gene>
    <name evidence="9" type="ORF">AU210_009433</name>
</gene>
<dbReference type="PANTHER" id="PTHR47966">
    <property type="entry name" value="BETA-SITE APP-CLEAVING ENZYME, ISOFORM A-RELATED"/>
    <property type="match status" value="1"/>
</dbReference>
<reference evidence="9 10" key="1">
    <citation type="journal article" date="2016" name="Environ. Microbiol.">
        <title>Effector profiles distinguish formae speciales of Fusarium oxysporum.</title>
        <authorList>
            <person name="van Dam P."/>
            <person name="Fokkens L."/>
            <person name="Schmidt S.M."/>
            <person name="Linmans J.H."/>
            <person name="Kistler H.C."/>
            <person name="Ma L.J."/>
            <person name="Rep M."/>
        </authorList>
    </citation>
    <scope>NUCLEOTIDE SEQUENCE [LARGE SCALE GENOMIC DNA]</scope>
    <source>
        <strain evidence="9 10">Forc016</strain>
    </source>
</reference>
<evidence type="ECO:0000256" key="6">
    <source>
        <dbReference type="PIRSR" id="PIRSR601461-1"/>
    </source>
</evidence>
<dbReference type="InterPro" id="IPR033876">
    <property type="entry name" value="SAP-like"/>
</dbReference>
<dbReference type="GO" id="GO:0006508">
    <property type="term" value="P:proteolysis"/>
    <property type="evidence" value="ECO:0007669"/>
    <property type="project" value="UniProtKB-KW"/>
</dbReference>
<sequence>MQTHQHTNTHTTIRDRYLLSAPCGHSKHEETWICKRAKSFSGILKKLILRKKCEPVSVIAIVIDWCPACKVAFERIVDTIGAHPVTYNNFWDPRLMDRYWSIKSGNQRVREVDPKEIGSVAFKSYDRIPYHKVRTGPNTAKRKEDSWELRALQAEVRRLKPVCVWIEDYEHEPVETLEDQLNLCKVSLVETKKKAYNHGLVQSESFQYNAHSFSTLFSSLPIDFSTMRTFTFLTSLAIGVSAGTVSAPIVKQRFHHESSLHKRDTLSLAALNNITGGGYYAEFQVGTPGQNISFQLDTGSSDTWLNSDETDLCNSRAKQEAIGPCMTTFKPDKSRTYELVDRDGFDITYLDTRSISGDYFNDTVTIDGKSIKQQRLGLASESVRPTGLMGLGFSANVVANGTYPTIVENMVSQGLIDRAAFSLWLNDLSAEQGTILFGGLDTKKFVGKLATLPLLPDPSTLNLTHFTVAFEGFEVKTPKGQEIKVDSLNKDTTAILDSGATVCLLPEAQVEPIYKAFNVLSVEDVAIPFVDCAYGKDKGKGVSFDFKFDGKTISVPMSEMVINAFPDKQEIFDDPQVSSYFNDWDSVCMFGISPVSQYGLTGGVTLLGDTFLRSAYVVYDLANEQLGIAEANHNTDESNIVELKEKDTKFPDVAGVEGTSSSEEDDNAAGHVSPASMVTLIVAAGIALTLL</sequence>
<dbReference type="CDD" id="cd05474">
    <property type="entry name" value="SAP_like"/>
    <property type="match status" value="1"/>
</dbReference>
<comment type="similarity">
    <text evidence="1 7">Belongs to the peptidase A1 family.</text>
</comment>